<comment type="caution">
    <text evidence="4">The sequence shown here is derived from an EMBL/GenBank/DDBJ whole genome shotgun (WGS) entry which is preliminary data.</text>
</comment>
<dbReference type="InterPro" id="IPR015797">
    <property type="entry name" value="NUDIX_hydrolase-like_dom_sf"/>
</dbReference>
<reference evidence="4 5" key="1">
    <citation type="journal article" date="2016" name="Nat. Commun.">
        <title>Thousands of microbial genomes shed light on interconnected biogeochemical processes in an aquifer system.</title>
        <authorList>
            <person name="Anantharaman K."/>
            <person name="Brown C.T."/>
            <person name="Hug L.A."/>
            <person name="Sharon I."/>
            <person name="Castelle C.J."/>
            <person name="Probst A.J."/>
            <person name="Thomas B.C."/>
            <person name="Singh A."/>
            <person name="Wilkins M.J."/>
            <person name="Karaoz U."/>
            <person name="Brodie E.L."/>
            <person name="Williams K.H."/>
            <person name="Hubbard S.S."/>
            <person name="Banfield J.F."/>
        </authorList>
    </citation>
    <scope>NUCLEOTIDE SEQUENCE [LARGE SCALE GENOMIC DNA]</scope>
</reference>
<gene>
    <name evidence="4" type="ORF">A2989_00995</name>
</gene>
<dbReference type="Gene3D" id="3.90.79.10">
    <property type="entry name" value="Nucleoside Triphosphate Pyrophosphohydrolase"/>
    <property type="match status" value="1"/>
</dbReference>
<dbReference type="GO" id="GO:0006753">
    <property type="term" value="P:nucleoside phosphate metabolic process"/>
    <property type="evidence" value="ECO:0007669"/>
    <property type="project" value="TreeGrafter"/>
</dbReference>
<sequence>MPTGYKIISESVITSPTNHKHQLVDATVKLPGGKTAVWQYVRSRDVVGIIALTDDNSVYCVRQWRPTRKDYVWELPAGGVEAEHPSDKQVLDNANRELQEEIGMKADKLVILAKFTPTIHIDSNYYVVLATDLKPHSLPNDPVERLEIKTLPFDQAYNLLVNQQLPSALTLISLLLAKPHIFRVSKPDSNLTL</sequence>
<dbReference type="InterPro" id="IPR000086">
    <property type="entry name" value="NUDIX_hydrolase_dom"/>
</dbReference>
<dbReference type="SUPFAM" id="SSF55811">
    <property type="entry name" value="Nudix"/>
    <property type="match status" value="1"/>
</dbReference>
<evidence type="ECO:0000256" key="2">
    <source>
        <dbReference type="ARBA" id="ARBA00022801"/>
    </source>
</evidence>
<dbReference type="PANTHER" id="PTHR11839">
    <property type="entry name" value="UDP/ADP-SUGAR PYROPHOSPHATASE"/>
    <property type="match status" value="1"/>
</dbReference>
<organism evidence="4 5">
    <name type="scientific">Candidatus Amesbacteria bacterium RIFCSPLOWO2_01_FULL_48_25</name>
    <dbReference type="NCBI Taxonomy" id="1797259"/>
    <lineage>
        <taxon>Bacteria</taxon>
        <taxon>Candidatus Amesiibacteriota</taxon>
    </lineage>
</organism>
<feature type="domain" description="Nudix hydrolase" evidence="3">
    <location>
        <begin position="42"/>
        <end position="173"/>
    </location>
</feature>
<name>A0A1F4ZAY2_9BACT</name>
<evidence type="ECO:0000313" key="4">
    <source>
        <dbReference type="EMBL" id="OGD03392.1"/>
    </source>
</evidence>
<proteinExistence type="predicted"/>
<dbReference type="GO" id="GO:0005829">
    <property type="term" value="C:cytosol"/>
    <property type="evidence" value="ECO:0007669"/>
    <property type="project" value="TreeGrafter"/>
</dbReference>
<dbReference type="GO" id="GO:0019693">
    <property type="term" value="P:ribose phosphate metabolic process"/>
    <property type="evidence" value="ECO:0007669"/>
    <property type="project" value="TreeGrafter"/>
</dbReference>
<comment type="cofactor">
    <cofactor evidence="1">
        <name>Mg(2+)</name>
        <dbReference type="ChEBI" id="CHEBI:18420"/>
    </cofactor>
</comment>
<keyword evidence="2" id="KW-0378">Hydrolase</keyword>
<dbReference type="CDD" id="cd03424">
    <property type="entry name" value="NUDIX_ADPRase_Nudt5_UGPPase_Nudt14"/>
    <property type="match status" value="1"/>
</dbReference>
<dbReference type="PROSITE" id="PS51462">
    <property type="entry name" value="NUDIX"/>
    <property type="match status" value="1"/>
</dbReference>
<dbReference type="PANTHER" id="PTHR11839:SF18">
    <property type="entry name" value="NUDIX HYDROLASE DOMAIN-CONTAINING PROTEIN"/>
    <property type="match status" value="1"/>
</dbReference>
<protein>
    <recommendedName>
        <fullName evidence="3">Nudix hydrolase domain-containing protein</fullName>
    </recommendedName>
</protein>
<dbReference type="Proteomes" id="UP000177080">
    <property type="component" value="Unassembled WGS sequence"/>
</dbReference>
<dbReference type="EMBL" id="MEXN01000007">
    <property type="protein sequence ID" value="OGD03392.1"/>
    <property type="molecule type" value="Genomic_DNA"/>
</dbReference>
<dbReference type="AlphaFoldDB" id="A0A1F4ZAY2"/>
<evidence type="ECO:0000259" key="3">
    <source>
        <dbReference type="PROSITE" id="PS51462"/>
    </source>
</evidence>
<dbReference type="GO" id="GO:0016787">
    <property type="term" value="F:hydrolase activity"/>
    <property type="evidence" value="ECO:0007669"/>
    <property type="project" value="UniProtKB-KW"/>
</dbReference>
<dbReference type="Pfam" id="PF00293">
    <property type="entry name" value="NUDIX"/>
    <property type="match status" value="1"/>
</dbReference>
<evidence type="ECO:0000313" key="5">
    <source>
        <dbReference type="Proteomes" id="UP000177080"/>
    </source>
</evidence>
<dbReference type="STRING" id="1797259.A2989_00995"/>
<evidence type="ECO:0000256" key="1">
    <source>
        <dbReference type="ARBA" id="ARBA00001946"/>
    </source>
</evidence>
<accession>A0A1F4ZAY2</accession>